<name>A0ABT2YDD2_9BURK</name>
<dbReference type="CDD" id="cd00310">
    <property type="entry name" value="ATP-synt_Fo_a_6"/>
    <property type="match status" value="1"/>
</dbReference>
<keyword evidence="6 11" id="KW-0375">Hydrogen ion transport</keyword>
<dbReference type="RefSeq" id="WP_263570680.1">
    <property type="nucleotide sequence ID" value="NZ_JAJIRN010000003.1"/>
</dbReference>
<comment type="similarity">
    <text evidence="2 11 12">Belongs to the ATPase A chain family.</text>
</comment>
<evidence type="ECO:0000313" key="13">
    <source>
        <dbReference type="EMBL" id="MCV2368060.1"/>
    </source>
</evidence>
<sequence length="298" mass="33128">MAAEGHGQGPNAGEYIQHHLQHMQMNFKGELVKQTSIVDFSLFNLDSLIYAVILGVLGCFILWRAARKATSGVPGRFQAAVEILSEMVENQAKGVIHNAASRKVIGPLALTVFVWIFLMNFMDMLPVDLLPTLWAKVFGSMGHDPHHAYMRVVPTADLSTTLGLSTSVLIMCFFYSIKIKGIGGWTHELLAAPFGDKWFLYPINFLMQLIEFAAKTVSHGMRLFGNMFAGELVFMLIALMGGVWAWELNPLSGGFWLGLGHLVAGTVWTLFHILIITLQAFIFMMLTLIYTGQAHDQH</sequence>
<keyword evidence="7 11" id="KW-1133">Transmembrane helix</keyword>
<keyword evidence="9 11" id="KW-0472">Membrane</keyword>
<comment type="subcellular location">
    <subcellularLocation>
        <location evidence="11 12">Cell membrane</location>
        <topology evidence="11 12">Multi-pass membrane protein</topology>
    </subcellularLocation>
    <subcellularLocation>
        <location evidence="1">Membrane</location>
        <topology evidence="1">Multi-pass membrane protein</topology>
    </subcellularLocation>
</comment>
<comment type="function">
    <text evidence="11 12">Key component of the proton channel; it plays a direct role in the translocation of protons across the membrane.</text>
</comment>
<evidence type="ECO:0000256" key="7">
    <source>
        <dbReference type="ARBA" id="ARBA00022989"/>
    </source>
</evidence>
<evidence type="ECO:0000256" key="8">
    <source>
        <dbReference type="ARBA" id="ARBA00023065"/>
    </source>
</evidence>
<dbReference type="PANTHER" id="PTHR42823">
    <property type="entry name" value="ATP SYNTHASE SUBUNIT A, CHLOROPLASTIC"/>
    <property type="match status" value="1"/>
</dbReference>
<evidence type="ECO:0000256" key="5">
    <source>
        <dbReference type="ARBA" id="ARBA00022692"/>
    </source>
</evidence>
<feature type="transmembrane region" description="Helical" evidence="11">
    <location>
        <begin position="48"/>
        <end position="66"/>
    </location>
</feature>
<comment type="caution">
    <text evidence="13">The sequence shown here is derived from an EMBL/GenBank/DDBJ whole genome shotgun (WGS) entry which is preliminary data.</text>
</comment>
<keyword evidence="3 11" id="KW-0813">Transport</keyword>
<accession>A0ABT2YDD2</accession>
<evidence type="ECO:0000256" key="11">
    <source>
        <dbReference type="HAMAP-Rule" id="MF_01393"/>
    </source>
</evidence>
<proteinExistence type="inferred from homology"/>
<evidence type="ECO:0000256" key="10">
    <source>
        <dbReference type="ARBA" id="ARBA00023310"/>
    </source>
</evidence>
<dbReference type="Pfam" id="PF00119">
    <property type="entry name" value="ATP-synt_A"/>
    <property type="match status" value="1"/>
</dbReference>
<dbReference type="InterPro" id="IPR045082">
    <property type="entry name" value="ATP_syn_F0_a_bact/chloroplast"/>
</dbReference>
<protein>
    <recommendedName>
        <fullName evidence="11 12">ATP synthase subunit a</fullName>
    </recommendedName>
    <alternativeName>
        <fullName evidence="11">ATP synthase F0 sector subunit a</fullName>
    </alternativeName>
    <alternativeName>
        <fullName evidence="11">F-ATPase subunit 6</fullName>
    </alternativeName>
</protein>
<gene>
    <name evidence="11 13" type="primary">atpB</name>
    <name evidence="13" type="ORF">LNV07_08105</name>
</gene>
<keyword evidence="14" id="KW-1185">Reference proteome</keyword>
<feature type="transmembrane region" description="Helical" evidence="11">
    <location>
        <begin position="266"/>
        <end position="290"/>
    </location>
</feature>
<feature type="transmembrane region" description="Helical" evidence="11">
    <location>
        <begin position="223"/>
        <end position="246"/>
    </location>
</feature>
<dbReference type="SUPFAM" id="SSF81336">
    <property type="entry name" value="F1F0 ATP synthase subunit A"/>
    <property type="match status" value="1"/>
</dbReference>
<evidence type="ECO:0000256" key="1">
    <source>
        <dbReference type="ARBA" id="ARBA00004141"/>
    </source>
</evidence>
<organism evidence="13 14">
    <name type="scientific">Roseateles oligotrophus</name>
    <dbReference type="NCBI Taxonomy" id="1769250"/>
    <lineage>
        <taxon>Bacteria</taxon>
        <taxon>Pseudomonadati</taxon>
        <taxon>Pseudomonadota</taxon>
        <taxon>Betaproteobacteria</taxon>
        <taxon>Burkholderiales</taxon>
        <taxon>Sphaerotilaceae</taxon>
        <taxon>Roseateles</taxon>
    </lineage>
</organism>
<keyword evidence="5 11" id="KW-0812">Transmembrane</keyword>
<dbReference type="PROSITE" id="PS00449">
    <property type="entry name" value="ATPASE_A"/>
    <property type="match status" value="1"/>
</dbReference>
<dbReference type="HAMAP" id="MF_01393">
    <property type="entry name" value="ATP_synth_a_bact"/>
    <property type="match status" value="1"/>
</dbReference>
<evidence type="ECO:0000313" key="14">
    <source>
        <dbReference type="Proteomes" id="UP001209701"/>
    </source>
</evidence>
<evidence type="ECO:0000256" key="12">
    <source>
        <dbReference type="RuleBase" id="RU000483"/>
    </source>
</evidence>
<dbReference type="Proteomes" id="UP001209701">
    <property type="component" value="Unassembled WGS sequence"/>
</dbReference>
<feature type="transmembrane region" description="Helical" evidence="11">
    <location>
        <begin position="104"/>
        <end position="122"/>
    </location>
</feature>
<dbReference type="EMBL" id="JAJIRN010000003">
    <property type="protein sequence ID" value="MCV2368060.1"/>
    <property type="molecule type" value="Genomic_DNA"/>
</dbReference>
<dbReference type="NCBIfam" id="NF004477">
    <property type="entry name" value="PRK05815.1-1"/>
    <property type="match status" value="1"/>
</dbReference>
<dbReference type="InterPro" id="IPR023011">
    <property type="entry name" value="ATP_synth_F0_asu_AS"/>
</dbReference>
<dbReference type="NCBIfam" id="TIGR01131">
    <property type="entry name" value="ATP_synt_6_or_A"/>
    <property type="match status" value="1"/>
</dbReference>
<keyword evidence="8 11" id="KW-0406">Ion transport</keyword>
<evidence type="ECO:0000256" key="2">
    <source>
        <dbReference type="ARBA" id="ARBA00006810"/>
    </source>
</evidence>
<evidence type="ECO:0000256" key="6">
    <source>
        <dbReference type="ARBA" id="ARBA00022781"/>
    </source>
</evidence>
<evidence type="ECO:0000256" key="9">
    <source>
        <dbReference type="ARBA" id="ARBA00023136"/>
    </source>
</evidence>
<reference evidence="13 14" key="1">
    <citation type="submission" date="2021-11" db="EMBL/GenBank/DDBJ databases">
        <authorList>
            <person name="Liang Q."/>
            <person name="Mou H."/>
            <person name="Liu Z."/>
        </authorList>
    </citation>
    <scope>NUCLEOTIDE SEQUENCE [LARGE SCALE GENOMIC DNA]</scope>
    <source>
        <strain evidence="13 14">CHU3</strain>
    </source>
</reference>
<feature type="transmembrane region" description="Helical" evidence="11">
    <location>
        <begin position="158"/>
        <end position="177"/>
    </location>
</feature>
<evidence type="ECO:0000256" key="3">
    <source>
        <dbReference type="ARBA" id="ARBA00022448"/>
    </source>
</evidence>
<evidence type="ECO:0000256" key="4">
    <source>
        <dbReference type="ARBA" id="ARBA00022547"/>
    </source>
</evidence>
<keyword evidence="11" id="KW-1003">Cell membrane</keyword>
<dbReference type="PANTHER" id="PTHR42823:SF3">
    <property type="entry name" value="ATP SYNTHASE SUBUNIT A, CHLOROPLASTIC"/>
    <property type="match status" value="1"/>
</dbReference>
<dbReference type="Gene3D" id="1.20.120.220">
    <property type="entry name" value="ATP synthase, F0 complex, subunit A"/>
    <property type="match status" value="1"/>
</dbReference>
<keyword evidence="4 11" id="KW-0138">CF(0)</keyword>
<dbReference type="InterPro" id="IPR035908">
    <property type="entry name" value="F0_ATP_A_sf"/>
</dbReference>
<dbReference type="InterPro" id="IPR000568">
    <property type="entry name" value="ATP_synth_F0_asu"/>
</dbReference>
<keyword evidence="10 11" id="KW-0066">ATP synthesis</keyword>